<sequence>MLLGASCDPAEVLESVGRGPPVAHPVVGQTEEFNHLGHMRRPFDKGVKDAAGLSKALIFKGACCLPESGRGTPTRSVAQDTTQHGVRVGQSERCPGQGLPIVGLRWSTVPDDLPTTRDGLNGFRLKPIGMFPNWRGWAL</sequence>
<protein>
    <submittedName>
        <fullName evidence="1">Uncharacterized protein</fullName>
    </submittedName>
</protein>
<dbReference type="AlphaFoldDB" id="A0A382PY32"/>
<gene>
    <name evidence="1" type="ORF">METZ01_LOCUS330439</name>
</gene>
<dbReference type="EMBL" id="UINC01110226">
    <property type="protein sequence ID" value="SVC77585.1"/>
    <property type="molecule type" value="Genomic_DNA"/>
</dbReference>
<proteinExistence type="predicted"/>
<reference evidence="1" key="1">
    <citation type="submission" date="2018-05" db="EMBL/GenBank/DDBJ databases">
        <authorList>
            <person name="Lanie J.A."/>
            <person name="Ng W.-L."/>
            <person name="Kazmierczak K.M."/>
            <person name="Andrzejewski T.M."/>
            <person name="Davidsen T.M."/>
            <person name="Wayne K.J."/>
            <person name="Tettelin H."/>
            <person name="Glass J.I."/>
            <person name="Rusch D."/>
            <person name="Podicherti R."/>
            <person name="Tsui H.-C.T."/>
            <person name="Winkler M.E."/>
        </authorList>
    </citation>
    <scope>NUCLEOTIDE SEQUENCE</scope>
</reference>
<accession>A0A382PY32</accession>
<name>A0A382PY32_9ZZZZ</name>
<organism evidence="1">
    <name type="scientific">marine metagenome</name>
    <dbReference type="NCBI Taxonomy" id="408172"/>
    <lineage>
        <taxon>unclassified sequences</taxon>
        <taxon>metagenomes</taxon>
        <taxon>ecological metagenomes</taxon>
    </lineage>
</organism>
<evidence type="ECO:0000313" key="1">
    <source>
        <dbReference type="EMBL" id="SVC77585.1"/>
    </source>
</evidence>